<evidence type="ECO:0000313" key="1">
    <source>
        <dbReference type="EMBL" id="OMJ14557.1"/>
    </source>
</evidence>
<sequence length="22" mass="2305">MKILKSMGDIGFPILTPASGDL</sequence>
<protein>
    <submittedName>
        <fullName evidence="1">Uncharacterized protein</fullName>
    </submittedName>
</protein>
<proteinExistence type="predicted"/>
<dbReference type="AlphaFoldDB" id="A0A1R1XIT4"/>
<reference evidence="2" key="1">
    <citation type="submission" date="2017-01" db="EMBL/GenBank/DDBJ databases">
        <authorList>
            <person name="Wang Y."/>
            <person name="White M."/>
            <person name="Kvist S."/>
            <person name="Moncalvo J.-M."/>
        </authorList>
    </citation>
    <scope>NUCLEOTIDE SEQUENCE [LARGE SCALE GENOMIC DNA]</scope>
    <source>
        <strain evidence="2">ID-206-W2</strain>
    </source>
</reference>
<dbReference type="Proteomes" id="UP000187429">
    <property type="component" value="Unassembled WGS sequence"/>
</dbReference>
<accession>A0A1R1XIT4</accession>
<gene>
    <name evidence="1" type="ORF">AYI69_g8556</name>
</gene>
<dbReference type="EMBL" id="LSSM01004598">
    <property type="protein sequence ID" value="OMJ14557.1"/>
    <property type="molecule type" value="Genomic_DNA"/>
</dbReference>
<keyword evidence="2" id="KW-1185">Reference proteome</keyword>
<name>A0A1R1XIT4_9FUNG</name>
<organism evidence="1 2">
    <name type="scientific">Smittium culicis</name>
    <dbReference type="NCBI Taxonomy" id="133412"/>
    <lineage>
        <taxon>Eukaryota</taxon>
        <taxon>Fungi</taxon>
        <taxon>Fungi incertae sedis</taxon>
        <taxon>Zoopagomycota</taxon>
        <taxon>Kickxellomycotina</taxon>
        <taxon>Harpellomycetes</taxon>
        <taxon>Harpellales</taxon>
        <taxon>Legeriomycetaceae</taxon>
        <taxon>Smittium</taxon>
    </lineage>
</organism>
<comment type="caution">
    <text evidence="1">The sequence shown here is derived from an EMBL/GenBank/DDBJ whole genome shotgun (WGS) entry which is preliminary data.</text>
</comment>
<evidence type="ECO:0000313" key="2">
    <source>
        <dbReference type="Proteomes" id="UP000187429"/>
    </source>
</evidence>
<feature type="non-terminal residue" evidence="1">
    <location>
        <position position="22"/>
    </location>
</feature>